<sequence length="158" mass="17144">MAATTRRPRSRPILHMTPLDSRRDGGRRSASDVTINNSLNRYCGTIHSELHVLSLGQSRYVHGERRVAGGRYHRGSSFLSRSSGVSGASEGPSGASWPSDGCPPIGGIGREWCSSGLDFSCWWCAYAFNIFARSSSARIAASTNGPKRMCCRASYRNA</sequence>
<accession>S4PWF3</accession>
<dbReference type="EMBL" id="GAIX01006888">
    <property type="protein sequence ID" value="JAA85672.1"/>
    <property type="molecule type" value="Transcribed_RNA"/>
</dbReference>
<protein>
    <submittedName>
        <fullName evidence="2">Uncharacterized protein</fullName>
    </submittedName>
</protein>
<organism evidence="2">
    <name type="scientific">Pararge aegeria</name>
    <name type="common">speckled wood butterfly</name>
    <dbReference type="NCBI Taxonomy" id="116150"/>
    <lineage>
        <taxon>Eukaryota</taxon>
        <taxon>Metazoa</taxon>
        <taxon>Ecdysozoa</taxon>
        <taxon>Arthropoda</taxon>
        <taxon>Hexapoda</taxon>
        <taxon>Insecta</taxon>
        <taxon>Pterygota</taxon>
        <taxon>Neoptera</taxon>
        <taxon>Endopterygota</taxon>
        <taxon>Lepidoptera</taxon>
        <taxon>Glossata</taxon>
        <taxon>Ditrysia</taxon>
        <taxon>Papilionoidea</taxon>
        <taxon>Nymphalidae</taxon>
        <taxon>Satyrinae</taxon>
        <taxon>Satyrini</taxon>
        <taxon>Parargina</taxon>
        <taxon>Pararge</taxon>
    </lineage>
</organism>
<reference evidence="2" key="1">
    <citation type="journal article" date="2013" name="BMC Genomics">
        <title>Unscrambling butterfly oogenesis.</title>
        <authorList>
            <person name="Carter J.M."/>
            <person name="Baker S.C."/>
            <person name="Pink R."/>
            <person name="Carter D.R."/>
            <person name="Collins A."/>
            <person name="Tomlin J."/>
            <person name="Gibbs M."/>
            <person name="Breuker C.J."/>
        </authorList>
    </citation>
    <scope>NUCLEOTIDE SEQUENCE</scope>
    <source>
        <tissue evidence="2">Ovary</tissue>
    </source>
</reference>
<name>S4PWF3_9NEOP</name>
<feature type="compositionally biased region" description="Basic residues" evidence="1">
    <location>
        <begin position="1"/>
        <end position="12"/>
    </location>
</feature>
<feature type="region of interest" description="Disordered" evidence="1">
    <location>
        <begin position="78"/>
        <end position="100"/>
    </location>
</feature>
<evidence type="ECO:0000313" key="2">
    <source>
        <dbReference type="EMBL" id="JAA85672.1"/>
    </source>
</evidence>
<proteinExistence type="predicted"/>
<evidence type="ECO:0000256" key="1">
    <source>
        <dbReference type="SAM" id="MobiDB-lite"/>
    </source>
</evidence>
<reference evidence="2" key="2">
    <citation type="submission" date="2013-05" db="EMBL/GenBank/DDBJ databases">
        <authorList>
            <person name="Carter J.-M."/>
            <person name="Baker S.C."/>
            <person name="Pink R."/>
            <person name="Carter D.R.F."/>
            <person name="Collins A."/>
            <person name="Tomlin J."/>
            <person name="Gibbs M."/>
            <person name="Breuker C.J."/>
        </authorList>
    </citation>
    <scope>NUCLEOTIDE SEQUENCE</scope>
    <source>
        <tissue evidence="2">Ovary</tissue>
    </source>
</reference>
<feature type="region of interest" description="Disordered" evidence="1">
    <location>
        <begin position="1"/>
        <end position="32"/>
    </location>
</feature>
<feature type="compositionally biased region" description="Basic and acidic residues" evidence="1">
    <location>
        <begin position="20"/>
        <end position="30"/>
    </location>
</feature>
<feature type="compositionally biased region" description="Low complexity" evidence="1">
    <location>
        <begin position="78"/>
        <end position="91"/>
    </location>
</feature>
<dbReference type="AlphaFoldDB" id="S4PWF3"/>